<dbReference type="InterPro" id="IPR027417">
    <property type="entry name" value="P-loop_NTPase"/>
</dbReference>
<reference evidence="1 2" key="1">
    <citation type="submission" date="2018-08" db="EMBL/GenBank/DDBJ databases">
        <authorList>
            <person name="Laetsch R D."/>
            <person name="Stevens L."/>
            <person name="Kumar S."/>
            <person name="Blaxter L. M."/>
        </authorList>
    </citation>
    <scope>NUCLEOTIDE SEQUENCE [LARGE SCALE GENOMIC DNA]</scope>
</reference>
<sequence>MISNYLADSSDISLNIHRSTRGVRIVEFESNELELDGERVEAEVELWDCSGDKQYVKCWPAIQYNTDGVILVCRPDQDGGSELLPWYEEFVQRGNINPSLVLVLLHTINESSNDPMTNDETITKFSLVPQMSGLRVVSLNIDRDDDNLRLEFNGFLCRVISNVRTQKIE</sequence>
<dbReference type="OrthoDB" id="275177at2759"/>
<name>A0A498SGE5_ACAVI</name>
<evidence type="ECO:0000313" key="2">
    <source>
        <dbReference type="Proteomes" id="UP000276991"/>
    </source>
</evidence>
<dbReference type="SUPFAM" id="SSF52540">
    <property type="entry name" value="P-loop containing nucleoside triphosphate hydrolases"/>
    <property type="match status" value="1"/>
</dbReference>
<evidence type="ECO:0000313" key="1">
    <source>
        <dbReference type="EMBL" id="VBB27670.1"/>
    </source>
</evidence>
<proteinExistence type="predicted"/>
<keyword evidence="2" id="KW-1185">Reference proteome</keyword>
<protein>
    <submittedName>
        <fullName evidence="1">Uncharacterized protein</fullName>
    </submittedName>
</protein>
<dbReference type="AlphaFoldDB" id="A0A498SGE5"/>
<gene>
    <name evidence="1" type="ORF">NAV_LOCUS2500</name>
</gene>
<dbReference type="STRING" id="6277.A0A498SGE5"/>
<organism evidence="1 2">
    <name type="scientific">Acanthocheilonema viteae</name>
    <name type="common">Filarial nematode worm</name>
    <name type="synonym">Dipetalonema viteae</name>
    <dbReference type="NCBI Taxonomy" id="6277"/>
    <lineage>
        <taxon>Eukaryota</taxon>
        <taxon>Metazoa</taxon>
        <taxon>Ecdysozoa</taxon>
        <taxon>Nematoda</taxon>
        <taxon>Chromadorea</taxon>
        <taxon>Rhabditida</taxon>
        <taxon>Spirurina</taxon>
        <taxon>Spiruromorpha</taxon>
        <taxon>Filarioidea</taxon>
        <taxon>Onchocercidae</taxon>
        <taxon>Acanthocheilonema</taxon>
    </lineage>
</organism>
<dbReference type="Gene3D" id="3.40.50.300">
    <property type="entry name" value="P-loop containing nucleotide triphosphate hydrolases"/>
    <property type="match status" value="1"/>
</dbReference>
<dbReference type="EMBL" id="UPTC01000266">
    <property type="protein sequence ID" value="VBB27670.1"/>
    <property type="molecule type" value="Genomic_DNA"/>
</dbReference>
<accession>A0A498SGE5</accession>
<dbReference type="Proteomes" id="UP000276991">
    <property type="component" value="Unassembled WGS sequence"/>
</dbReference>